<proteinExistence type="predicted"/>
<reference evidence="3" key="2">
    <citation type="submission" date="2019-01" db="EMBL/GenBank/DDBJ databases">
        <title>Genome sequence of Desulfonema ishimotonii strain Tokyo 01.</title>
        <authorList>
            <person name="Fukui M."/>
        </authorList>
    </citation>
    <scope>NUCLEOTIDE SEQUENCE [LARGE SCALE GENOMIC DNA]</scope>
    <source>
        <strain evidence="3">Tokyo 01</strain>
    </source>
</reference>
<comment type="caution">
    <text evidence="2">The sequence shown here is derived from an EMBL/GenBank/DDBJ whole genome shotgun (WGS) entry which is preliminary data.</text>
</comment>
<dbReference type="EMBL" id="BEXT01000001">
    <property type="protein sequence ID" value="GBC59947.1"/>
    <property type="molecule type" value="Genomic_DNA"/>
</dbReference>
<dbReference type="AlphaFoldDB" id="A0A401FSK7"/>
<reference evidence="3" key="1">
    <citation type="submission" date="2017-11" db="EMBL/GenBank/DDBJ databases">
        <authorList>
            <person name="Watanabe M."/>
            <person name="Kojima H."/>
        </authorList>
    </citation>
    <scope>NUCLEOTIDE SEQUENCE [LARGE SCALE GENOMIC DNA]</scope>
    <source>
        <strain evidence="3">Tokyo 01</strain>
    </source>
</reference>
<sequence>MKEQKKIFTGALMTDCFNYPSPFITLVISKESLIIKIFDGIKYNFLPSNILNLKELKNGIQIIHNINRYPSFIFFRYDAPKDISSAINSIGVFGKVKVSSISGSEYEQYNYLRIAGCFIVGSIILIGLILTILTAK</sequence>
<keyword evidence="3" id="KW-1185">Reference proteome</keyword>
<protein>
    <submittedName>
        <fullName evidence="2">Uncharacterized protein</fullName>
    </submittedName>
</protein>
<feature type="transmembrane region" description="Helical" evidence="1">
    <location>
        <begin position="111"/>
        <end position="133"/>
    </location>
</feature>
<dbReference type="Proteomes" id="UP000288096">
    <property type="component" value="Unassembled WGS sequence"/>
</dbReference>
<keyword evidence="1" id="KW-1133">Transmembrane helix</keyword>
<evidence type="ECO:0000256" key="1">
    <source>
        <dbReference type="SAM" id="Phobius"/>
    </source>
</evidence>
<organism evidence="2 3">
    <name type="scientific">Desulfonema ishimotonii</name>
    <dbReference type="NCBI Taxonomy" id="45657"/>
    <lineage>
        <taxon>Bacteria</taxon>
        <taxon>Pseudomonadati</taxon>
        <taxon>Thermodesulfobacteriota</taxon>
        <taxon>Desulfobacteria</taxon>
        <taxon>Desulfobacterales</taxon>
        <taxon>Desulfococcaceae</taxon>
        <taxon>Desulfonema</taxon>
    </lineage>
</organism>
<evidence type="ECO:0000313" key="2">
    <source>
        <dbReference type="EMBL" id="GBC59947.1"/>
    </source>
</evidence>
<evidence type="ECO:0000313" key="3">
    <source>
        <dbReference type="Proteomes" id="UP000288096"/>
    </source>
</evidence>
<name>A0A401FSK7_9BACT</name>
<accession>A0A401FSK7</accession>
<keyword evidence="1" id="KW-0812">Transmembrane</keyword>
<gene>
    <name evidence="2" type="ORF">DENIS_0889</name>
</gene>
<keyword evidence="1" id="KW-0472">Membrane</keyword>
<dbReference type="OrthoDB" id="1253105at2"/>
<dbReference type="RefSeq" id="WP_124327417.1">
    <property type="nucleotide sequence ID" value="NZ_BEXT01000001.1"/>
</dbReference>